<reference evidence="1" key="1">
    <citation type="submission" date="2020-06" db="EMBL/GenBank/DDBJ databases">
        <authorList>
            <person name="Wan M."/>
            <person name="Gao X."/>
            <person name="Lv L.C."/>
        </authorList>
    </citation>
    <scope>NUCLEOTIDE SEQUENCE</scope>
    <source>
        <plasmid evidence="1">pHN111RT-1</plasmid>
    </source>
</reference>
<dbReference type="AlphaFoldDB" id="A0A7T7K708"/>
<name>A0A7T7K708_KLEPN</name>
<dbReference type="RefSeq" id="WP_223820591.1">
    <property type="nucleotide sequence ID" value="NZ_AP023338.1"/>
</dbReference>
<organism evidence="1">
    <name type="scientific">Klebsiella pneumoniae</name>
    <dbReference type="NCBI Taxonomy" id="573"/>
    <lineage>
        <taxon>Bacteria</taxon>
        <taxon>Pseudomonadati</taxon>
        <taxon>Pseudomonadota</taxon>
        <taxon>Gammaproteobacteria</taxon>
        <taxon>Enterobacterales</taxon>
        <taxon>Enterobacteriaceae</taxon>
        <taxon>Klebsiella/Raoultella group</taxon>
        <taxon>Klebsiella</taxon>
        <taxon>Klebsiella pneumoniae complex</taxon>
    </lineage>
</organism>
<evidence type="ECO:0000313" key="1">
    <source>
        <dbReference type="EMBL" id="QQM12758.1"/>
    </source>
</evidence>
<proteinExistence type="predicted"/>
<geneLocation type="plasmid" evidence="1">
    <name>pHN111RT-1</name>
</geneLocation>
<accession>A0A7T7K708</accession>
<dbReference type="EMBL" id="MT647838">
    <property type="protein sequence ID" value="QQM12758.1"/>
    <property type="molecule type" value="Genomic_DNA"/>
</dbReference>
<protein>
    <submittedName>
        <fullName evidence="1">Uncharacterized protein</fullName>
    </submittedName>
</protein>
<keyword evidence="1" id="KW-0614">Plasmid</keyword>
<sequence>MSHESNKALLNIETHTLPDDYPFSVDELDRIIAGEVVSPHQAAIMARELKKRRQAETSTPVEDDYLANMLWYAEESFVTPTQIINASLAVWLRLVLLPPLSANSCSIAGLRKIIGRWYTHPALSFSAKMVWGNLA</sequence>